<proteinExistence type="predicted"/>
<organism evidence="1 2">
    <name type="scientific">Rhynchophorus ferrugineus</name>
    <name type="common">Red palm weevil</name>
    <name type="synonym">Curculio ferrugineus</name>
    <dbReference type="NCBI Taxonomy" id="354439"/>
    <lineage>
        <taxon>Eukaryota</taxon>
        <taxon>Metazoa</taxon>
        <taxon>Ecdysozoa</taxon>
        <taxon>Arthropoda</taxon>
        <taxon>Hexapoda</taxon>
        <taxon>Insecta</taxon>
        <taxon>Pterygota</taxon>
        <taxon>Neoptera</taxon>
        <taxon>Endopterygota</taxon>
        <taxon>Coleoptera</taxon>
        <taxon>Polyphaga</taxon>
        <taxon>Cucujiformia</taxon>
        <taxon>Curculionidae</taxon>
        <taxon>Dryophthorinae</taxon>
        <taxon>Rhynchophorus</taxon>
    </lineage>
</organism>
<dbReference type="AlphaFoldDB" id="A0A834IN07"/>
<name>A0A834IN07_RHYFE</name>
<evidence type="ECO:0000313" key="2">
    <source>
        <dbReference type="Proteomes" id="UP000625711"/>
    </source>
</evidence>
<evidence type="ECO:0000313" key="1">
    <source>
        <dbReference type="EMBL" id="KAF7280735.1"/>
    </source>
</evidence>
<keyword evidence="2" id="KW-1185">Reference proteome</keyword>
<dbReference type="Proteomes" id="UP000625711">
    <property type="component" value="Unassembled WGS sequence"/>
</dbReference>
<reference evidence="1" key="1">
    <citation type="submission" date="2020-08" db="EMBL/GenBank/DDBJ databases">
        <title>Genome sequencing and assembly of the red palm weevil Rhynchophorus ferrugineus.</title>
        <authorList>
            <person name="Dias G.B."/>
            <person name="Bergman C.M."/>
            <person name="Manee M."/>
        </authorList>
    </citation>
    <scope>NUCLEOTIDE SEQUENCE</scope>
    <source>
        <strain evidence="1">AA-2017</strain>
        <tissue evidence="1">Whole larva</tissue>
    </source>
</reference>
<gene>
    <name evidence="1" type="ORF">GWI33_005590</name>
</gene>
<protein>
    <submittedName>
        <fullName evidence="1">Uncharacterized protein</fullName>
    </submittedName>
</protein>
<dbReference type="EMBL" id="JAACXV010000277">
    <property type="protein sequence ID" value="KAF7280735.1"/>
    <property type="molecule type" value="Genomic_DNA"/>
</dbReference>
<sequence>MLHKNSYDNQAGQGGRSRVGNFSCLCLVYVCVYVHKPAAHPTATLPEYDDLDISSSLNVKGMWTFIMFIWGMRGCMGWWSDVGNTNSSP</sequence>
<comment type="caution">
    <text evidence="1">The sequence shown here is derived from an EMBL/GenBank/DDBJ whole genome shotgun (WGS) entry which is preliminary data.</text>
</comment>
<accession>A0A834IN07</accession>